<dbReference type="AlphaFoldDB" id="A0A915IYV2"/>
<reference evidence="2" key="1">
    <citation type="submission" date="2022-11" db="UniProtKB">
        <authorList>
            <consortium name="WormBaseParasite"/>
        </authorList>
    </citation>
    <scope>IDENTIFICATION</scope>
</reference>
<organism evidence="1 2">
    <name type="scientific">Romanomermis culicivorax</name>
    <name type="common">Nematode worm</name>
    <dbReference type="NCBI Taxonomy" id="13658"/>
    <lineage>
        <taxon>Eukaryota</taxon>
        <taxon>Metazoa</taxon>
        <taxon>Ecdysozoa</taxon>
        <taxon>Nematoda</taxon>
        <taxon>Enoplea</taxon>
        <taxon>Dorylaimia</taxon>
        <taxon>Mermithida</taxon>
        <taxon>Mermithoidea</taxon>
        <taxon>Mermithidae</taxon>
        <taxon>Romanomermis</taxon>
    </lineage>
</organism>
<proteinExistence type="predicted"/>
<evidence type="ECO:0000313" key="2">
    <source>
        <dbReference type="WBParaSite" id="nRc.2.0.1.t18611-RA"/>
    </source>
</evidence>
<dbReference type="Proteomes" id="UP000887565">
    <property type="component" value="Unplaced"/>
</dbReference>
<sequence length="79" mass="9098">MCHGDDPPLNSRLGTERNTFEQKVLIRVTIGMNGLSQAFICKSGYAINVQHYLEEFIKPLHRADYTQGEYVFWPDQIVP</sequence>
<keyword evidence="1" id="KW-1185">Reference proteome</keyword>
<evidence type="ECO:0000313" key="1">
    <source>
        <dbReference type="Proteomes" id="UP000887565"/>
    </source>
</evidence>
<name>A0A915IYV2_ROMCU</name>
<protein>
    <submittedName>
        <fullName evidence="2">Uncharacterized protein</fullName>
    </submittedName>
</protein>
<accession>A0A915IYV2</accession>
<dbReference type="WBParaSite" id="nRc.2.0.1.t18611-RA">
    <property type="protein sequence ID" value="nRc.2.0.1.t18611-RA"/>
    <property type="gene ID" value="nRc.2.0.1.g18611"/>
</dbReference>